<gene>
    <name evidence="5" type="primary">nrf-6</name>
    <name evidence="5" type="ORF">AWC38_SpisGene2069</name>
</gene>
<feature type="signal peptide" evidence="3">
    <location>
        <begin position="1"/>
        <end position="19"/>
    </location>
</feature>
<sequence>MEFLAIFFAFTLLNTYSCASPGLVLENYSQLAQKFGLPPLPPLPIKFNFSDISKECHDTVVKLSQSASAYSYVDAIGKPQSGLFLGNTGWLGSYSECTETIPDAHYCLAYLSFTQPPLNITKLFPVRWGLCAPKQCSEEDVTKGLQDVFTGINKYANKTEVVLRPAQQQLPGQDASGKPVHCSIKSEYTTGAILTLILCGLILSLCLMGTILDIVITFMKRPSVPVSKSNGFMPIRDDSLPTLQGQGSDSFAQSDRSSVHPPSDEAIGSSTWLSSFPFQKNEPNVVVQFFLCFSLIQNTSRIMDTKVPASAITSINGMSVISMWLTPAYMFVLLFYDKLNGFLGDGPLWYQAQAKNPCDKYWWTNLLYINNFYPTSFGASCFNWSWYLANDMQFHIIAPAVLFVAYRFRWRGLIVFVAVLLSISFTTTAVIYAHYDLPAVVISKAAIDAGERGVDSMSLTYVKPYCRISPYLVGIVTGYLLLNVKDWKLPTKVQTYLFNMAGWCVAIVLALSTLYGQYKAVRKDNPVQFSRAENIIYGTFSRFAWSLALAWVIFACHNGLGGLVNKLLSARFWIPLSRLTYCAYLVHPIIIFALFQSYETVRAYSDVHLAFCFVGVLGISYAAAFIVSVCVEYPMMQLEKFIFKSDK</sequence>
<feature type="transmembrane region" description="Helical" evidence="2">
    <location>
        <begin position="607"/>
        <end position="631"/>
    </location>
</feature>
<evidence type="ECO:0000313" key="5">
    <source>
        <dbReference type="EMBL" id="PFX33019.1"/>
    </source>
</evidence>
<dbReference type="InterPro" id="IPR052728">
    <property type="entry name" value="O2_lipid_transport_reg"/>
</dbReference>
<keyword evidence="6" id="KW-1185">Reference proteome</keyword>
<dbReference type="EMBL" id="LSMT01000016">
    <property type="protein sequence ID" value="PFX33019.1"/>
    <property type="molecule type" value="Genomic_DNA"/>
</dbReference>
<dbReference type="PANTHER" id="PTHR11161">
    <property type="entry name" value="O-ACYLTRANSFERASE"/>
    <property type="match status" value="1"/>
</dbReference>
<feature type="transmembrane region" description="Helical" evidence="2">
    <location>
        <begin position="384"/>
        <end position="406"/>
    </location>
</feature>
<dbReference type="AlphaFoldDB" id="A0A2B4SV16"/>
<dbReference type="Pfam" id="PF20146">
    <property type="entry name" value="NRF"/>
    <property type="match status" value="1"/>
</dbReference>
<keyword evidence="2" id="KW-0472">Membrane</keyword>
<evidence type="ECO:0000256" key="3">
    <source>
        <dbReference type="SAM" id="SignalP"/>
    </source>
</evidence>
<feature type="transmembrane region" description="Helical" evidence="2">
    <location>
        <begin position="192"/>
        <end position="219"/>
    </location>
</feature>
<dbReference type="PANTHER" id="PTHR11161:SF0">
    <property type="entry name" value="O-ACYLTRANSFERASE LIKE PROTEIN"/>
    <property type="match status" value="1"/>
</dbReference>
<dbReference type="InterPro" id="IPR006621">
    <property type="entry name" value="Nose-resist-to-fluoxetine_N"/>
</dbReference>
<keyword evidence="3" id="KW-0732">Signal</keyword>
<comment type="caution">
    <text evidence="5">The sequence shown here is derived from an EMBL/GenBank/DDBJ whole genome shotgun (WGS) entry which is preliminary data.</text>
</comment>
<dbReference type="Proteomes" id="UP000225706">
    <property type="component" value="Unassembled WGS sequence"/>
</dbReference>
<dbReference type="SMART" id="SM00703">
    <property type="entry name" value="NRF"/>
    <property type="match status" value="1"/>
</dbReference>
<accession>A0A2B4SV16</accession>
<evidence type="ECO:0000256" key="2">
    <source>
        <dbReference type="SAM" id="Phobius"/>
    </source>
</evidence>
<name>A0A2B4SV16_STYPI</name>
<keyword evidence="2" id="KW-1133">Transmembrane helix</keyword>
<feature type="transmembrane region" description="Helical" evidence="2">
    <location>
        <begin position="413"/>
        <end position="435"/>
    </location>
</feature>
<organism evidence="5 6">
    <name type="scientific">Stylophora pistillata</name>
    <name type="common">Smooth cauliflower coral</name>
    <dbReference type="NCBI Taxonomy" id="50429"/>
    <lineage>
        <taxon>Eukaryota</taxon>
        <taxon>Metazoa</taxon>
        <taxon>Cnidaria</taxon>
        <taxon>Anthozoa</taxon>
        <taxon>Hexacorallia</taxon>
        <taxon>Scleractinia</taxon>
        <taxon>Astrocoeniina</taxon>
        <taxon>Pocilloporidae</taxon>
        <taxon>Stylophora</taxon>
    </lineage>
</organism>
<feature type="transmembrane region" description="Helical" evidence="2">
    <location>
        <begin position="572"/>
        <end position="595"/>
    </location>
</feature>
<evidence type="ECO:0000256" key="1">
    <source>
        <dbReference type="SAM" id="MobiDB-lite"/>
    </source>
</evidence>
<feature type="compositionally biased region" description="Polar residues" evidence="1">
    <location>
        <begin position="244"/>
        <end position="256"/>
    </location>
</feature>
<feature type="transmembrane region" description="Helical" evidence="2">
    <location>
        <begin position="496"/>
        <end position="515"/>
    </location>
</feature>
<feature type="transmembrane region" description="Helical" evidence="2">
    <location>
        <begin position="311"/>
        <end position="336"/>
    </location>
</feature>
<feature type="region of interest" description="Disordered" evidence="1">
    <location>
        <begin position="244"/>
        <end position="267"/>
    </location>
</feature>
<protein>
    <submittedName>
        <fullName evidence="5">Nose resistant to fluoxetine protein 6</fullName>
    </submittedName>
</protein>
<proteinExistence type="predicted"/>
<dbReference type="OrthoDB" id="207378at2759"/>
<evidence type="ECO:0000313" key="6">
    <source>
        <dbReference type="Proteomes" id="UP000225706"/>
    </source>
</evidence>
<feature type="transmembrane region" description="Helical" evidence="2">
    <location>
        <begin position="468"/>
        <end position="484"/>
    </location>
</feature>
<feature type="transmembrane region" description="Helical" evidence="2">
    <location>
        <begin position="535"/>
        <end position="560"/>
    </location>
</feature>
<feature type="domain" description="Nose resistant-to-fluoxetine protein N-terminal" evidence="4">
    <location>
        <begin position="53"/>
        <end position="163"/>
    </location>
</feature>
<keyword evidence="2" id="KW-0812">Transmembrane</keyword>
<feature type="chain" id="PRO_5012496341" evidence="3">
    <location>
        <begin position="20"/>
        <end position="647"/>
    </location>
</feature>
<evidence type="ECO:0000259" key="4">
    <source>
        <dbReference type="SMART" id="SM00703"/>
    </source>
</evidence>
<reference evidence="6" key="1">
    <citation type="journal article" date="2017" name="bioRxiv">
        <title>Comparative analysis of the genomes of Stylophora pistillata and Acropora digitifera provides evidence for extensive differences between species of corals.</title>
        <authorList>
            <person name="Voolstra C.R."/>
            <person name="Li Y."/>
            <person name="Liew Y.J."/>
            <person name="Baumgarten S."/>
            <person name="Zoccola D."/>
            <person name="Flot J.-F."/>
            <person name="Tambutte S."/>
            <person name="Allemand D."/>
            <person name="Aranda M."/>
        </authorList>
    </citation>
    <scope>NUCLEOTIDE SEQUENCE [LARGE SCALE GENOMIC DNA]</scope>
</reference>